<dbReference type="Pfam" id="PF04932">
    <property type="entry name" value="Wzy_C"/>
    <property type="match status" value="1"/>
</dbReference>
<proteinExistence type="predicted"/>
<dbReference type="AlphaFoldDB" id="A0A0P1IVI4"/>
<dbReference type="Proteomes" id="UP000051184">
    <property type="component" value="Unassembled WGS sequence"/>
</dbReference>
<feature type="transmembrane region" description="Helical" evidence="5">
    <location>
        <begin position="59"/>
        <end position="78"/>
    </location>
</feature>
<feature type="transmembrane region" description="Helical" evidence="5">
    <location>
        <begin position="31"/>
        <end position="47"/>
    </location>
</feature>
<dbReference type="PANTHER" id="PTHR37422:SF17">
    <property type="entry name" value="O-ANTIGEN LIGASE"/>
    <property type="match status" value="1"/>
</dbReference>
<evidence type="ECO:0000259" key="6">
    <source>
        <dbReference type="Pfam" id="PF04932"/>
    </source>
</evidence>
<feature type="transmembrane region" description="Helical" evidence="5">
    <location>
        <begin position="216"/>
        <end position="237"/>
    </location>
</feature>
<evidence type="ECO:0000256" key="1">
    <source>
        <dbReference type="ARBA" id="ARBA00004141"/>
    </source>
</evidence>
<name>A0A0P1IVI4_9RHOB</name>
<keyword evidence="4 5" id="KW-0472">Membrane</keyword>
<evidence type="ECO:0000256" key="2">
    <source>
        <dbReference type="ARBA" id="ARBA00022692"/>
    </source>
</evidence>
<dbReference type="InterPro" id="IPR007016">
    <property type="entry name" value="O-antigen_ligase-rel_domated"/>
</dbReference>
<dbReference type="GO" id="GO:0016020">
    <property type="term" value="C:membrane"/>
    <property type="evidence" value="ECO:0007669"/>
    <property type="project" value="UniProtKB-SubCell"/>
</dbReference>
<dbReference type="EMBL" id="CYUE01000025">
    <property type="protein sequence ID" value="CUK27626.1"/>
    <property type="molecule type" value="Genomic_DNA"/>
</dbReference>
<evidence type="ECO:0000256" key="4">
    <source>
        <dbReference type="ARBA" id="ARBA00023136"/>
    </source>
</evidence>
<feature type="transmembrane region" description="Helical" evidence="5">
    <location>
        <begin position="84"/>
        <end position="104"/>
    </location>
</feature>
<evidence type="ECO:0000313" key="7">
    <source>
        <dbReference type="EMBL" id="CUK27626.1"/>
    </source>
</evidence>
<reference evidence="8" key="1">
    <citation type="submission" date="2015-09" db="EMBL/GenBank/DDBJ databases">
        <authorList>
            <person name="Rodrigo-Torres Lidia"/>
            <person name="Arahal R.David."/>
        </authorList>
    </citation>
    <scope>NUCLEOTIDE SEQUENCE [LARGE SCALE GENOMIC DNA]</scope>
    <source>
        <strain evidence="8">CECT 5114</strain>
    </source>
</reference>
<comment type="subcellular location">
    <subcellularLocation>
        <location evidence="1">Membrane</location>
        <topology evidence="1">Multi-pass membrane protein</topology>
    </subcellularLocation>
</comment>
<dbReference type="InterPro" id="IPR051533">
    <property type="entry name" value="WaaL-like"/>
</dbReference>
<keyword evidence="3 5" id="KW-1133">Transmembrane helix</keyword>
<feature type="transmembrane region" description="Helical" evidence="5">
    <location>
        <begin position="317"/>
        <end position="337"/>
    </location>
</feature>
<feature type="domain" description="O-antigen ligase-related" evidence="6">
    <location>
        <begin position="175"/>
        <end position="324"/>
    </location>
</feature>
<feature type="transmembrane region" description="Helical" evidence="5">
    <location>
        <begin position="111"/>
        <end position="138"/>
    </location>
</feature>
<dbReference type="GO" id="GO:0016874">
    <property type="term" value="F:ligase activity"/>
    <property type="evidence" value="ECO:0007669"/>
    <property type="project" value="UniProtKB-KW"/>
</dbReference>
<keyword evidence="7" id="KW-0436">Ligase</keyword>
<dbReference type="PANTHER" id="PTHR37422">
    <property type="entry name" value="TEICHURONIC ACID BIOSYNTHESIS PROTEIN TUAE"/>
    <property type="match status" value="1"/>
</dbReference>
<evidence type="ECO:0000313" key="8">
    <source>
        <dbReference type="Proteomes" id="UP000051184"/>
    </source>
</evidence>
<accession>A0A0P1IVI4</accession>
<keyword evidence="2 5" id="KW-0812">Transmembrane</keyword>
<dbReference type="STRING" id="1715691.TA5113_02592"/>
<protein>
    <submittedName>
        <fullName evidence="7">Lipid A core-O-antigen ligase</fullName>
    </submittedName>
</protein>
<feature type="transmembrane region" description="Helical" evidence="5">
    <location>
        <begin position="144"/>
        <end position="162"/>
    </location>
</feature>
<evidence type="ECO:0000256" key="3">
    <source>
        <dbReference type="ARBA" id="ARBA00022989"/>
    </source>
</evidence>
<gene>
    <name evidence="7" type="ORF">TA5114_03454</name>
</gene>
<keyword evidence="8" id="KW-1185">Reference proteome</keyword>
<organism evidence="7 8">
    <name type="scientific">Cognatishimia activa</name>
    <dbReference type="NCBI Taxonomy" id="1715691"/>
    <lineage>
        <taxon>Bacteria</taxon>
        <taxon>Pseudomonadati</taxon>
        <taxon>Pseudomonadota</taxon>
        <taxon>Alphaproteobacteria</taxon>
        <taxon>Rhodobacterales</taxon>
        <taxon>Paracoccaceae</taxon>
        <taxon>Cognatishimia</taxon>
    </lineage>
</organism>
<evidence type="ECO:0000256" key="5">
    <source>
        <dbReference type="SAM" id="Phobius"/>
    </source>
</evidence>
<feature type="transmembrane region" description="Helical" evidence="5">
    <location>
        <begin position="349"/>
        <end position="370"/>
    </location>
</feature>
<feature type="transmembrane region" description="Helical" evidence="5">
    <location>
        <begin position="7"/>
        <end position="25"/>
    </location>
</feature>
<sequence>MTEARYSINVFAVTFGVGFFAAHMVTRFGSMAALLLLLMTFLILWLRGSKLVEDTALNLLLWGYLLLCLLSTLWSPAPSQTLRLAIQLGITFAFAITAASALSATAFYKTVLWVSLVVIVLSILVGRTAANGAWVGVFRSKNDFSQFAACAVMAGFAGVLYGRRRGITLPAFACLGLAAILLVKANSAGALVATAGSCAAMVGLKLLSRFPDMAKVFALTILFLTVTLVALAVTFNFSVFQQILLDATGKDVTLTGRTELWAIAFEEIAQRPLLGIGYKGYWVPGNPTAEMLWEEFGIASKQGFHFHHTLISNAVEVGLIGVTVMGLLFFAAFFRLVRWSIEDPSAETGFLAALMIFTLILMNSEVMFFGQFHKQTVLTVVAMTYAVRLRAFFGQSHTIQHSITLTPDLNERRV</sequence>